<dbReference type="InterPro" id="IPR051554">
    <property type="entry name" value="Acetyltransferase_Eis"/>
</dbReference>
<evidence type="ECO:0000259" key="1">
    <source>
        <dbReference type="PROSITE" id="PS51186"/>
    </source>
</evidence>
<keyword evidence="2" id="KW-0012">Acyltransferase</keyword>
<name>A0AAW5N6I6_9BACT</name>
<reference evidence="2 3" key="1">
    <citation type="submission" date="2022-08" db="EMBL/GenBank/DDBJ databases">
        <authorList>
            <person name="Zeman M."/>
            <person name="Kubasova T."/>
        </authorList>
    </citation>
    <scope>NUCLEOTIDE SEQUENCE [LARGE SCALE GENOMIC DNA]</scope>
    <source>
        <strain evidence="2 3">ET62</strain>
    </source>
</reference>
<sequence length="345" mass="39527">MAMSMREQVKQLWKLCFQDTDDFVDLYFRMRYTDEINSAIEMDGRVVAALQRVPYSLTCFGTVIPVAYISGACTHPSYRKHGLMRRLLAEAHREMYRQGICLSTLIPAEEGLKQYYARSGYAVCFRQQEKLLTACSLPVDNSLSTLEIRRIDLLKSLPGNLVHFACEQGYKQPCSIQHSSEDWQVIAADHRLDGGEVLVGEEGGNIHALVFCKYQEGELTVKELLADTEADERRMLKALFRYYEAGALRRILPAGPDEGYALGMARLIRVEEILRLYAVRYPDRYWALEVTGDEAIPENNGFYLLEQGACRKGRDEHIDYEPYTLAGLTESLFRDERPFMNLMLN</sequence>
<dbReference type="PROSITE" id="PS51186">
    <property type="entry name" value="GNAT"/>
    <property type="match status" value="1"/>
</dbReference>
<dbReference type="GO" id="GO:0030649">
    <property type="term" value="P:aminoglycoside antibiotic catabolic process"/>
    <property type="evidence" value="ECO:0007669"/>
    <property type="project" value="TreeGrafter"/>
</dbReference>
<keyword evidence="3" id="KW-1185">Reference proteome</keyword>
<comment type="caution">
    <text evidence="2">The sequence shown here is derived from an EMBL/GenBank/DDBJ whole genome shotgun (WGS) entry which is preliminary data.</text>
</comment>
<dbReference type="EC" id="2.3.1.-" evidence="2"/>
<keyword evidence="2" id="KW-0808">Transferase</keyword>
<protein>
    <submittedName>
        <fullName evidence="2">GNAT family N-acetyltransferase</fullName>
        <ecNumber evidence="2">2.3.1.-</ecNumber>
    </submittedName>
</protein>
<accession>A0AAW5N6I6</accession>
<dbReference type="CDD" id="cd04301">
    <property type="entry name" value="NAT_SF"/>
    <property type="match status" value="1"/>
</dbReference>
<organism evidence="2 3">
    <name type="scientific">Phocaeicola barnesiae</name>
    <dbReference type="NCBI Taxonomy" id="376804"/>
    <lineage>
        <taxon>Bacteria</taxon>
        <taxon>Pseudomonadati</taxon>
        <taxon>Bacteroidota</taxon>
        <taxon>Bacteroidia</taxon>
        <taxon>Bacteroidales</taxon>
        <taxon>Bacteroidaceae</taxon>
        <taxon>Phocaeicola</taxon>
    </lineage>
</organism>
<feature type="domain" description="N-acetyltransferase" evidence="1">
    <location>
        <begin position="1"/>
        <end position="138"/>
    </location>
</feature>
<proteinExistence type="predicted"/>
<evidence type="ECO:0000313" key="3">
    <source>
        <dbReference type="Proteomes" id="UP001204579"/>
    </source>
</evidence>
<dbReference type="PANTHER" id="PTHR37817">
    <property type="entry name" value="N-ACETYLTRANSFERASE EIS"/>
    <property type="match status" value="1"/>
</dbReference>
<dbReference type="Pfam" id="PF13527">
    <property type="entry name" value="Acetyltransf_9"/>
    <property type="match status" value="1"/>
</dbReference>
<dbReference type="InterPro" id="IPR000182">
    <property type="entry name" value="GNAT_dom"/>
</dbReference>
<dbReference type="Proteomes" id="UP001204579">
    <property type="component" value="Unassembled WGS sequence"/>
</dbReference>
<dbReference type="EMBL" id="JANRHJ010000016">
    <property type="protein sequence ID" value="MCR8874952.1"/>
    <property type="molecule type" value="Genomic_DNA"/>
</dbReference>
<evidence type="ECO:0000313" key="2">
    <source>
        <dbReference type="EMBL" id="MCR8874952.1"/>
    </source>
</evidence>
<dbReference type="SUPFAM" id="SSF55729">
    <property type="entry name" value="Acyl-CoA N-acyltransferases (Nat)"/>
    <property type="match status" value="1"/>
</dbReference>
<dbReference type="AlphaFoldDB" id="A0AAW5N6I6"/>
<gene>
    <name evidence="2" type="ORF">NW209_13180</name>
</gene>
<dbReference type="Gene3D" id="3.40.630.30">
    <property type="match status" value="1"/>
</dbReference>
<dbReference type="GO" id="GO:0034069">
    <property type="term" value="F:aminoglycoside N-acetyltransferase activity"/>
    <property type="evidence" value="ECO:0007669"/>
    <property type="project" value="TreeGrafter"/>
</dbReference>
<dbReference type="PANTHER" id="PTHR37817:SF1">
    <property type="entry name" value="N-ACETYLTRANSFERASE EIS"/>
    <property type="match status" value="1"/>
</dbReference>
<dbReference type="InterPro" id="IPR016181">
    <property type="entry name" value="Acyl_CoA_acyltransferase"/>
</dbReference>
<dbReference type="RefSeq" id="WP_258336150.1">
    <property type="nucleotide sequence ID" value="NZ_JANRHJ010000016.1"/>
</dbReference>